<evidence type="ECO:0000313" key="2">
    <source>
        <dbReference type="EMBL" id="MBB2158980.1"/>
    </source>
</evidence>
<keyword evidence="1" id="KW-1133">Transmembrane helix</keyword>
<evidence type="ECO:0000313" key="3">
    <source>
        <dbReference type="Proteomes" id="UP000589085"/>
    </source>
</evidence>
<gene>
    <name evidence="2" type="ORF">HLH48_02120</name>
</gene>
<feature type="transmembrane region" description="Helical" evidence="1">
    <location>
        <begin position="123"/>
        <end position="141"/>
    </location>
</feature>
<organism evidence="2 3">
    <name type="scientific">Gluconacetobacter sacchari</name>
    <dbReference type="NCBI Taxonomy" id="92759"/>
    <lineage>
        <taxon>Bacteria</taxon>
        <taxon>Pseudomonadati</taxon>
        <taxon>Pseudomonadota</taxon>
        <taxon>Alphaproteobacteria</taxon>
        <taxon>Acetobacterales</taxon>
        <taxon>Acetobacteraceae</taxon>
        <taxon>Gluconacetobacter</taxon>
    </lineage>
</organism>
<feature type="transmembrane region" description="Helical" evidence="1">
    <location>
        <begin position="161"/>
        <end position="182"/>
    </location>
</feature>
<protein>
    <submittedName>
        <fullName evidence="2">Uncharacterized protein</fullName>
    </submittedName>
</protein>
<keyword evidence="1" id="KW-0472">Membrane</keyword>
<dbReference type="RefSeq" id="WP_182995851.1">
    <property type="nucleotide sequence ID" value="NZ_JABEQJ010000002.1"/>
</dbReference>
<accession>A0A7W4I9X2</accession>
<keyword evidence="1" id="KW-0812">Transmembrane</keyword>
<dbReference type="EMBL" id="JABEQJ010000002">
    <property type="protein sequence ID" value="MBB2158980.1"/>
    <property type="molecule type" value="Genomic_DNA"/>
</dbReference>
<reference evidence="2 3" key="1">
    <citation type="submission" date="2020-04" db="EMBL/GenBank/DDBJ databases">
        <title>Description of novel Gluconacetobacter.</title>
        <authorList>
            <person name="Sombolestani A."/>
        </authorList>
    </citation>
    <scope>NUCLEOTIDE SEQUENCE [LARGE SCALE GENOMIC DNA]</scope>
    <source>
        <strain evidence="2 3">LMG 19747</strain>
    </source>
</reference>
<evidence type="ECO:0000256" key="1">
    <source>
        <dbReference type="SAM" id="Phobius"/>
    </source>
</evidence>
<name>A0A7W4I9X2_9PROT</name>
<dbReference type="AlphaFoldDB" id="A0A7W4I9X2"/>
<comment type="caution">
    <text evidence="2">The sequence shown here is derived from an EMBL/GenBank/DDBJ whole genome shotgun (WGS) entry which is preliminary data.</text>
</comment>
<proteinExistence type="predicted"/>
<sequence>MATIFNDTADALGVAPEARNRAWAAVGAAGISPDDPEVVRLLVNEHVRSTMAALTSDLEKAAGTAIREFGDAQAQGEAAASARLATRGTELAQSLSSAIAANVERTLDRRAEAKLNISMTTQWACGAIVFSVGFYLGSLSIGYVDVPDDQITRWLQARTPWFLLSAGAVTFMALRLIVAWVASSPLIRFLLCLPPRESIRAWMGRDY</sequence>
<dbReference type="Proteomes" id="UP000589085">
    <property type="component" value="Unassembled WGS sequence"/>
</dbReference>